<keyword evidence="4 6" id="KW-1133">Transmembrane helix</keyword>
<keyword evidence="5 6" id="KW-0472">Membrane</keyword>
<evidence type="ECO:0000256" key="3">
    <source>
        <dbReference type="ARBA" id="ARBA00022692"/>
    </source>
</evidence>
<dbReference type="OMA" id="CCIEPAS"/>
<dbReference type="PRINTS" id="PR00259">
    <property type="entry name" value="TMFOUR"/>
</dbReference>
<comment type="subcellular location">
    <subcellularLocation>
        <location evidence="1 6">Membrane</location>
        <topology evidence="1 6">Multi-pass membrane protein</topology>
    </subcellularLocation>
</comment>
<dbReference type="PhylomeDB" id="E9G1G1"/>
<evidence type="ECO:0000256" key="5">
    <source>
        <dbReference type="ARBA" id="ARBA00023136"/>
    </source>
</evidence>
<evidence type="ECO:0000256" key="1">
    <source>
        <dbReference type="ARBA" id="ARBA00004141"/>
    </source>
</evidence>
<feature type="transmembrane region" description="Helical" evidence="6">
    <location>
        <begin position="266"/>
        <end position="292"/>
    </location>
</feature>
<dbReference type="InterPro" id="IPR008952">
    <property type="entry name" value="Tetraspanin_EC2_sf"/>
</dbReference>
<dbReference type="PIRSF" id="PIRSF002419">
    <property type="entry name" value="Tetraspanin"/>
    <property type="match status" value="1"/>
</dbReference>
<dbReference type="KEGG" id="dpx:DAPPUDRAFT_312752"/>
<evidence type="ECO:0000313" key="7">
    <source>
        <dbReference type="EMBL" id="EFX86823.1"/>
    </source>
</evidence>
<dbReference type="SUPFAM" id="SSF48652">
    <property type="entry name" value="Tetraspanin"/>
    <property type="match status" value="1"/>
</dbReference>
<feature type="transmembrane region" description="Helical" evidence="6">
    <location>
        <begin position="126"/>
        <end position="146"/>
    </location>
</feature>
<dbReference type="Gene3D" id="1.10.1450.10">
    <property type="entry name" value="Tetraspanin"/>
    <property type="match status" value="1"/>
</dbReference>
<keyword evidence="3 6" id="KW-0812">Transmembrane</keyword>
<name>E9G1G1_DAPPU</name>
<organism evidence="7 8">
    <name type="scientific">Daphnia pulex</name>
    <name type="common">Water flea</name>
    <dbReference type="NCBI Taxonomy" id="6669"/>
    <lineage>
        <taxon>Eukaryota</taxon>
        <taxon>Metazoa</taxon>
        <taxon>Ecdysozoa</taxon>
        <taxon>Arthropoda</taxon>
        <taxon>Crustacea</taxon>
        <taxon>Branchiopoda</taxon>
        <taxon>Diplostraca</taxon>
        <taxon>Cladocera</taxon>
        <taxon>Anomopoda</taxon>
        <taxon>Daphniidae</taxon>
        <taxon>Daphnia</taxon>
    </lineage>
</organism>
<dbReference type="InterPro" id="IPR018499">
    <property type="entry name" value="Tetraspanin/Peripherin"/>
</dbReference>
<dbReference type="GO" id="GO:0005886">
    <property type="term" value="C:plasma membrane"/>
    <property type="evidence" value="ECO:0000318"/>
    <property type="project" value="GO_Central"/>
</dbReference>
<dbReference type="EMBL" id="GL732529">
    <property type="protein sequence ID" value="EFX86823.1"/>
    <property type="molecule type" value="Genomic_DNA"/>
</dbReference>
<dbReference type="FunFam" id="1.10.1450.10:FF:000030">
    <property type="entry name" value="Tetraspanin"/>
    <property type="match status" value="1"/>
</dbReference>
<dbReference type="Proteomes" id="UP000000305">
    <property type="component" value="Unassembled WGS sequence"/>
</dbReference>
<proteinExistence type="inferred from homology"/>
<dbReference type="PANTHER" id="PTHR19282">
    <property type="entry name" value="TETRASPANIN"/>
    <property type="match status" value="1"/>
</dbReference>
<dbReference type="eggNOG" id="KOG3882">
    <property type="taxonomic scope" value="Eukaryota"/>
</dbReference>
<gene>
    <name evidence="7" type="ORF">DAPPUDRAFT_312752</name>
</gene>
<feature type="transmembrane region" description="Helical" evidence="6">
    <location>
        <begin position="92"/>
        <end position="114"/>
    </location>
</feature>
<evidence type="ECO:0000256" key="6">
    <source>
        <dbReference type="RuleBase" id="RU361218"/>
    </source>
</evidence>
<accession>E9G1G1</accession>
<dbReference type="CDD" id="cd03127">
    <property type="entry name" value="tetraspanin_LEL"/>
    <property type="match status" value="1"/>
</dbReference>
<evidence type="ECO:0000256" key="2">
    <source>
        <dbReference type="ARBA" id="ARBA00006840"/>
    </source>
</evidence>
<feature type="transmembrane region" description="Helical" evidence="6">
    <location>
        <begin position="55"/>
        <end position="77"/>
    </location>
</feature>
<evidence type="ECO:0000256" key="4">
    <source>
        <dbReference type="ARBA" id="ARBA00022989"/>
    </source>
</evidence>
<sequence length="302" mass="33588">MARNVNSEIGAEVDTNNREAPLLSRYFRGVHRPAIRQTRNFHDENVRYRFLKWTALSVSTLFVICGVLGVGGTLWALSKTNYSHLTSSSTSAGVYMLMISVVLLLLSGVVGFVGVLRHNKPVMGSFIFLLFVSLVFLLIGGIWTYVTTTQTDQMSLERVANIVRFDYGKDSSKTALLDIVQQSFRCCGSSSFLSWMVSSYSLNQTETIPRDDSGTKLTFTVPKSCCIEPASQNCQDHRHMGSNTTTNQFIYTKGCVQKLQASNTPYGTYVLCVSLAIALLQIIGLVSSFLLFRTFHYLDTLS</sequence>
<dbReference type="InterPro" id="IPR000301">
    <property type="entry name" value="Tetraspanin_animals"/>
</dbReference>
<dbReference type="HOGENOM" id="CLU_055524_5_0_1"/>
<keyword evidence="8" id="KW-1185">Reference proteome</keyword>
<reference evidence="7 8" key="1">
    <citation type="journal article" date="2011" name="Science">
        <title>The ecoresponsive genome of Daphnia pulex.</title>
        <authorList>
            <person name="Colbourne J.K."/>
            <person name="Pfrender M.E."/>
            <person name="Gilbert D."/>
            <person name="Thomas W.K."/>
            <person name="Tucker A."/>
            <person name="Oakley T.H."/>
            <person name="Tokishita S."/>
            <person name="Aerts A."/>
            <person name="Arnold G.J."/>
            <person name="Basu M.K."/>
            <person name="Bauer D.J."/>
            <person name="Caceres C.E."/>
            <person name="Carmel L."/>
            <person name="Casola C."/>
            <person name="Choi J.H."/>
            <person name="Detter J.C."/>
            <person name="Dong Q."/>
            <person name="Dusheyko S."/>
            <person name="Eads B.D."/>
            <person name="Frohlich T."/>
            <person name="Geiler-Samerotte K.A."/>
            <person name="Gerlach D."/>
            <person name="Hatcher P."/>
            <person name="Jogdeo S."/>
            <person name="Krijgsveld J."/>
            <person name="Kriventseva E.V."/>
            <person name="Kultz D."/>
            <person name="Laforsch C."/>
            <person name="Lindquist E."/>
            <person name="Lopez J."/>
            <person name="Manak J.R."/>
            <person name="Muller J."/>
            <person name="Pangilinan J."/>
            <person name="Patwardhan R.P."/>
            <person name="Pitluck S."/>
            <person name="Pritham E.J."/>
            <person name="Rechtsteiner A."/>
            <person name="Rho M."/>
            <person name="Rogozin I.B."/>
            <person name="Sakarya O."/>
            <person name="Salamov A."/>
            <person name="Schaack S."/>
            <person name="Shapiro H."/>
            <person name="Shiga Y."/>
            <person name="Skalitzky C."/>
            <person name="Smith Z."/>
            <person name="Souvorov A."/>
            <person name="Sung W."/>
            <person name="Tang Z."/>
            <person name="Tsuchiya D."/>
            <person name="Tu H."/>
            <person name="Vos H."/>
            <person name="Wang M."/>
            <person name="Wolf Y.I."/>
            <person name="Yamagata H."/>
            <person name="Yamada T."/>
            <person name="Ye Y."/>
            <person name="Shaw J.R."/>
            <person name="Andrews J."/>
            <person name="Crease T.J."/>
            <person name="Tang H."/>
            <person name="Lucas S.M."/>
            <person name="Robertson H.M."/>
            <person name="Bork P."/>
            <person name="Koonin E.V."/>
            <person name="Zdobnov E.M."/>
            <person name="Grigoriev I.V."/>
            <person name="Lynch M."/>
            <person name="Boore J.L."/>
        </authorList>
    </citation>
    <scope>NUCLEOTIDE SEQUENCE [LARGE SCALE GENOMIC DNA]</scope>
</reference>
<comment type="similarity">
    <text evidence="2 6">Belongs to the tetraspanin (TM4SF) family.</text>
</comment>
<dbReference type="AlphaFoldDB" id="E9G1G1"/>
<dbReference type="OrthoDB" id="10016273at2759"/>
<dbReference type="Pfam" id="PF00335">
    <property type="entry name" value="Tetraspanin"/>
    <property type="match status" value="1"/>
</dbReference>
<dbReference type="PANTHER" id="PTHR19282:SF477">
    <property type="entry name" value="TETRASPANIN"/>
    <property type="match status" value="1"/>
</dbReference>
<evidence type="ECO:0000313" key="8">
    <source>
        <dbReference type="Proteomes" id="UP000000305"/>
    </source>
</evidence>
<dbReference type="InParanoid" id="E9G1G1"/>
<protein>
    <recommendedName>
        <fullName evidence="6">Tetraspanin</fullName>
    </recommendedName>
</protein>